<comment type="caution">
    <text evidence="11">The sequence shown here is derived from an EMBL/GenBank/DDBJ whole genome shotgun (WGS) entry which is preliminary data.</text>
</comment>
<evidence type="ECO:0000256" key="8">
    <source>
        <dbReference type="ARBA" id="ARBA00022917"/>
    </source>
</evidence>
<dbReference type="Gene3D" id="3.40.50.300">
    <property type="entry name" value="P-loop containing nucleotide triphosphate hydrolases"/>
    <property type="match status" value="2"/>
</dbReference>
<evidence type="ECO:0000313" key="11">
    <source>
        <dbReference type="EMBL" id="CAK9007946.1"/>
    </source>
</evidence>
<dbReference type="InterPro" id="IPR003439">
    <property type="entry name" value="ABC_transporter-like_ATP-bd"/>
</dbReference>
<reference evidence="11 12" key="1">
    <citation type="submission" date="2024-02" db="EMBL/GenBank/DDBJ databases">
        <authorList>
            <person name="Chen Y."/>
            <person name="Shah S."/>
            <person name="Dougan E. K."/>
            <person name="Thang M."/>
            <person name="Chan C."/>
        </authorList>
    </citation>
    <scope>NUCLEOTIDE SEQUENCE [LARGE SCALE GENOMIC DNA]</scope>
</reference>
<dbReference type="SMART" id="SM00298">
    <property type="entry name" value="CHROMO"/>
    <property type="match status" value="1"/>
</dbReference>
<dbReference type="InterPro" id="IPR027417">
    <property type="entry name" value="P-loop_NTPase"/>
</dbReference>
<dbReference type="Gene3D" id="2.40.50.990">
    <property type="match status" value="1"/>
</dbReference>
<evidence type="ECO:0000256" key="6">
    <source>
        <dbReference type="ARBA" id="ARBA00022768"/>
    </source>
</evidence>
<dbReference type="PANTHER" id="PTHR19211">
    <property type="entry name" value="ATP-BINDING TRANSPORT PROTEIN-RELATED"/>
    <property type="match status" value="1"/>
</dbReference>
<keyword evidence="8" id="KW-0648">Protein biosynthesis</keyword>
<dbReference type="InterPro" id="IPR003593">
    <property type="entry name" value="AAA+_ATPase"/>
</dbReference>
<dbReference type="InterPro" id="IPR023780">
    <property type="entry name" value="Chromo_domain"/>
</dbReference>
<dbReference type="InterPro" id="IPR047038">
    <property type="entry name" value="eEF3_chromodomain-like_sf"/>
</dbReference>
<gene>
    <name evidence="11" type="ORF">CCMP2556_LOCUS9049</name>
</gene>
<sequence length="571" mass="63740">MAVSLVQDFNDAESLRQELEEGFLPMLEEYEISTEDAQSLCASVLQAAAPSDGPAAELGAVDEAEFLCYLPNLLLMYGGSPEPLLRGACLEIRRGHRYGVVGSNGSGKTTLMARIASKDISGLPEDLRVVLLRHEAILQGVRRSTKVRDYVQQRNVGEDAASEEDMENALQCMGFETEEQMGKAVLELSGGWQMRLALACAVARKANLLLLDEPTNHLDAEGVKWLVDFINKANQLNGDDAEAAVVTLDKASFQYKGADNLVFEDISVELSMSSRVGIVGKNGSGKSTLLSMLAGRKQPTTVGGRTGRLWWHKDLRLAYIAQHSLVHLGNYVEKTPLEYMQIRFRRGFDEETPIVRGEKLLSKKEEDEMRSVGLRHGKRGKAVEALINRIELTDGKEKIKEKDREFMYEVKWKDLSPAENTFEPISRLKQLKALKLVEDLDSRIWAAWAGCPQRPLTDREVLQHLEPFGLDEDVVCHRRISVLSSGQKCKLALGAAFWTRPHVVCLDEPTNYLDTDTVELLKRAMRTFRGGFAVVSHNEKLIEEVCDEVWTVEDGASLKPPSSESRAEWSH</sequence>
<dbReference type="PANTHER" id="PTHR19211:SF5">
    <property type="entry name" value="ELONGATION FACTOR 3A-RELATED"/>
    <property type="match status" value="1"/>
</dbReference>
<dbReference type="InterPro" id="IPR050611">
    <property type="entry name" value="ABCF"/>
</dbReference>
<keyword evidence="5" id="KW-0547">Nucleotide-binding</keyword>
<evidence type="ECO:0000256" key="1">
    <source>
        <dbReference type="ARBA" id="ARBA00004496"/>
    </source>
</evidence>
<evidence type="ECO:0000256" key="7">
    <source>
        <dbReference type="ARBA" id="ARBA00022840"/>
    </source>
</evidence>
<evidence type="ECO:0000256" key="5">
    <source>
        <dbReference type="ARBA" id="ARBA00022741"/>
    </source>
</evidence>
<proteinExistence type="predicted"/>
<keyword evidence="12" id="KW-1185">Reference proteome</keyword>
<comment type="pathway">
    <text evidence="2">Protein biosynthesis; polypeptide chain elongation.</text>
</comment>
<evidence type="ECO:0000259" key="9">
    <source>
        <dbReference type="PROSITE" id="PS50013"/>
    </source>
</evidence>
<dbReference type="SUPFAM" id="SSF52540">
    <property type="entry name" value="P-loop containing nucleoside triphosphate hydrolases"/>
    <property type="match status" value="2"/>
</dbReference>
<evidence type="ECO:0000259" key="10">
    <source>
        <dbReference type="PROSITE" id="PS50893"/>
    </source>
</evidence>
<accession>A0ABP0J0S9</accession>
<dbReference type="Pfam" id="PF00385">
    <property type="entry name" value="Chromo"/>
    <property type="match status" value="1"/>
</dbReference>
<dbReference type="InterPro" id="IPR000953">
    <property type="entry name" value="Chromo/chromo_shadow_dom"/>
</dbReference>
<dbReference type="PROSITE" id="PS50013">
    <property type="entry name" value="CHROMO_2"/>
    <property type="match status" value="1"/>
</dbReference>
<dbReference type="Pfam" id="PF00005">
    <property type="entry name" value="ABC_tran"/>
    <property type="match status" value="2"/>
</dbReference>
<organism evidence="11 12">
    <name type="scientific">Durusdinium trenchii</name>
    <dbReference type="NCBI Taxonomy" id="1381693"/>
    <lineage>
        <taxon>Eukaryota</taxon>
        <taxon>Sar</taxon>
        <taxon>Alveolata</taxon>
        <taxon>Dinophyceae</taxon>
        <taxon>Suessiales</taxon>
        <taxon>Symbiodiniaceae</taxon>
        <taxon>Durusdinium</taxon>
    </lineage>
</organism>
<dbReference type="EMBL" id="CAXAMN010004136">
    <property type="protein sequence ID" value="CAK9007946.1"/>
    <property type="molecule type" value="Genomic_DNA"/>
</dbReference>
<evidence type="ECO:0000256" key="2">
    <source>
        <dbReference type="ARBA" id="ARBA00004815"/>
    </source>
</evidence>
<protein>
    <submittedName>
        <fullName evidence="11">Uncharacterized protein</fullName>
    </submittedName>
</protein>
<evidence type="ECO:0000256" key="4">
    <source>
        <dbReference type="ARBA" id="ARBA00022737"/>
    </source>
</evidence>
<comment type="subcellular location">
    <subcellularLocation>
        <location evidence="1">Cytoplasm</location>
    </subcellularLocation>
</comment>
<evidence type="ECO:0000313" key="12">
    <source>
        <dbReference type="Proteomes" id="UP001642484"/>
    </source>
</evidence>
<evidence type="ECO:0000256" key="3">
    <source>
        <dbReference type="ARBA" id="ARBA00022490"/>
    </source>
</evidence>
<feature type="domain" description="Chromo" evidence="9">
    <location>
        <begin position="381"/>
        <end position="443"/>
    </location>
</feature>
<keyword evidence="3" id="KW-0963">Cytoplasm</keyword>
<feature type="domain" description="ABC transporter" evidence="10">
    <location>
        <begin position="68"/>
        <end position="291"/>
    </location>
</feature>
<name>A0ABP0J0S9_9DINO</name>
<dbReference type="PROSITE" id="PS50893">
    <property type="entry name" value="ABC_TRANSPORTER_2"/>
    <property type="match status" value="1"/>
</dbReference>
<keyword evidence="4" id="KW-0677">Repeat</keyword>
<keyword evidence="6" id="KW-0251">Elongation factor</keyword>
<dbReference type="InterPro" id="IPR017871">
    <property type="entry name" value="ABC_transporter-like_CS"/>
</dbReference>
<dbReference type="PROSITE" id="PS00211">
    <property type="entry name" value="ABC_TRANSPORTER_1"/>
    <property type="match status" value="1"/>
</dbReference>
<keyword evidence="7" id="KW-0067">ATP-binding</keyword>
<dbReference type="Proteomes" id="UP001642484">
    <property type="component" value="Unassembled WGS sequence"/>
</dbReference>
<dbReference type="SMART" id="SM00382">
    <property type="entry name" value="AAA"/>
    <property type="match status" value="2"/>
</dbReference>